<evidence type="ECO:0000256" key="3">
    <source>
        <dbReference type="ARBA" id="ARBA00022448"/>
    </source>
</evidence>
<dbReference type="Pfam" id="PF01547">
    <property type="entry name" value="SBP_bac_1"/>
    <property type="match status" value="1"/>
</dbReference>
<proteinExistence type="inferred from homology"/>
<dbReference type="EMBL" id="BOMH01000005">
    <property type="protein sequence ID" value="GID62904.1"/>
    <property type="molecule type" value="Genomic_DNA"/>
</dbReference>
<feature type="chain" id="PRO_5038541939" evidence="5">
    <location>
        <begin position="21"/>
        <end position="427"/>
    </location>
</feature>
<protein>
    <submittedName>
        <fullName evidence="6">Sugar ABC transporter substrate-binding protein</fullName>
    </submittedName>
</protein>
<keyword evidence="4 5" id="KW-0732">Signal</keyword>
<dbReference type="CDD" id="cd13585">
    <property type="entry name" value="PBP2_TMBP_like"/>
    <property type="match status" value="1"/>
</dbReference>
<dbReference type="AlphaFoldDB" id="A0A919IBU7"/>
<comment type="similarity">
    <text evidence="2">Belongs to the bacterial solute-binding protein 1 family.</text>
</comment>
<dbReference type="PANTHER" id="PTHR43649:SF31">
    <property type="entry name" value="SN-GLYCEROL-3-PHOSPHATE-BINDING PERIPLASMIC PROTEIN UGPB"/>
    <property type="match status" value="1"/>
</dbReference>
<comment type="caution">
    <text evidence="6">The sequence shown here is derived from an EMBL/GenBank/DDBJ whole genome shotgun (WGS) entry which is preliminary data.</text>
</comment>
<accession>A0A919IBU7</accession>
<dbReference type="PANTHER" id="PTHR43649">
    <property type="entry name" value="ARABINOSE-BINDING PROTEIN-RELATED"/>
    <property type="match status" value="1"/>
</dbReference>
<evidence type="ECO:0000256" key="1">
    <source>
        <dbReference type="ARBA" id="ARBA00004196"/>
    </source>
</evidence>
<dbReference type="PROSITE" id="PS51257">
    <property type="entry name" value="PROKAR_LIPOPROTEIN"/>
    <property type="match status" value="1"/>
</dbReference>
<evidence type="ECO:0000313" key="6">
    <source>
        <dbReference type="EMBL" id="GID62904.1"/>
    </source>
</evidence>
<evidence type="ECO:0000256" key="2">
    <source>
        <dbReference type="ARBA" id="ARBA00008520"/>
    </source>
</evidence>
<evidence type="ECO:0000313" key="7">
    <source>
        <dbReference type="Proteomes" id="UP000619479"/>
    </source>
</evidence>
<comment type="subcellular location">
    <subcellularLocation>
        <location evidence="1">Cell envelope</location>
    </subcellularLocation>
</comment>
<keyword evidence="7" id="KW-1185">Reference proteome</keyword>
<evidence type="ECO:0000256" key="5">
    <source>
        <dbReference type="SAM" id="SignalP"/>
    </source>
</evidence>
<reference evidence="6" key="1">
    <citation type="submission" date="2021-01" db="EMBL/GenBank/DDBJ databases">
        <title>Whole genome shotgun sequence of Actinoplanes cyaneus NBRC 14990.</title>
        <authorList>
            <person name="Komaki H."/>
            <person name="Tamura T."/>
        </authorList>
    </citation>
    <scope>NUCLEOTIDE SEQUENCE</scope>
    <source>
        <strain evidence="6">NBRC 14990</strain>
    </source>
</reference>
<dbReference type="InterPro" id="IPR006059">
    <property type="entry name" value="SBP"/>
</dbReference>
<gene>
    <name evidence="6" type="ORF">Acy02nite_07850</name>
</gene>
<dbReference type="RefSeq" id="WP_203738383.1">
    <property type="nucleotide sequence ID" value="NZ_BAAAUC010000030.1"/>
</dbReference>
<dbReference type="SUPFAM" id="SSF53850">
    <property type="entry name" value="Periplasmic binding protein-like II"/>
    <property type="match status" value="1"/>
</dbReference>
<evidence type="ECO:0000256" key="4">
    <source>
        <dbReference type="ARBA" id="ARBA00022729"/>
    </source>
</evidence>
<dbReference type="Gene3D" id="3.40.190.10">
    <property type="entry name" value="Periplasmic binding protein-like II"/>
    <property type="match status" value="1"/>
</dbReference>
<dbReference type="Proteomes" id="UP000619479">
    <property type="component" value="Unassembled WGS sequence"/>
</dbReference>
<dbReference type="GO" id="GO:0030313">
    <property type="term" value="C:cell envelope"/>
    <property type="evidence" value="ECO:0007669"/>
    <property type="project" value="UniProtKB-SubCell"/>
</dbReference>
<dbReference type="InterPro" id="IPR050490">
    <property type="entry name" value="Bact_solute-bd_prot1"/>
</dbReference>
<name>A0A919IBU7_9ACTN</name>
<keyword evidence="3" id="KW-0813">Transport</keyword>
<sequence length="427" mass="45531">MRRLFLTITALLLTAGCSIAGNDDADGKTTVTFRLWDEQVATAYEQSFAAFEKTHPEITVDVQVVPWADYWTKLPADVAAGTAADIFWTNTSNFGLYADNGHLLPVDVSGDWTKSVVDLYTRGGKLWGVPQLWDSIALYYNKDLVTKAGVDPAALTWDPSRPDDPFRAALRRLTADGAGRHPGEAGFDPKDITTYGFNAALDQQAIMWDFVGSNGGTWQTGDAFTFADQPKTAQAVQYVVDLINKEHVAPSAADTNTNSDKALQLFTQGRIALFQSGPYHLKAVHDGAGFPWGIAPLLDGPAGRVGVVHGVAAVASARTAHKEATTEVLKWIGSADGQRPIAAGGYAFPGVTSVQPAFVDHWRQRGVDLQPFLDSAGGTTFPAPVGPRVGSGGTAYAPVLQQVFLGQLGVVDGLRKAQNAGNEAMKG</sequence>
<organism evidence="6 7">
    <name type="scientific">Actinoplanes cyaneus</name>
    <dbReference type="NCBI Taxonomy" id="52696"/>
    <lineage>
        <taxon>Bacteria</taxon>
        <taxon>Bacillati</taxon>
        <taxon>Actinomycetota</taxon>
        <taxon>Actinomycetes</taxon>
        <taxon>Micromonosporales</taxon>
        <taxon>Micromonosporaceae</taxon>
        <taxon>Actinoplanes</taxon>
    </lineage>
</organism>
<feature type="signal peptide" evidence="5">
    <location>
        <begin position="1"/>
        <end position="20"/>
    </location>
</feature>